<dbReference type="Proteomes" id="UP001148838">
    <property type="component" value="Unassembled WGS sequence"/>
</dbReference>
<name>A0ABQ8S4K1_PERAM</name>
<dbReference type="SUPFAM" id="SSF56672">
    <property type="entry name" value="DNA/RNA polymerases"/>
    <property type="match status" value="1"/>
</dbReference>
<keyword evidence="4" id="KW-1185">Reference proteome</keyword>
<dbReference type="InterPro" id="IPR000477">
    <property type="entry name" value="RT_dom"/>
</dbReference>
<feature type="domain" description="Reverse transcriptase" evidence="2">
    <location>
        <begin position="58"/>
        <end position="136"/>
    </location>
</feature>
<protein>
    <recommendedName>
        <fullName evidence="2">Reverse transcriptase domain-containing protein</fullName>
    </recommendedName>
</protein>
<dbReference type="PANTHER" id="PTHR47027:SF29">
    <property type="entry name" value="C2H2-TYPE DOMAIN-CONTAINING PROTEIN"/>
    <property type="match status" value="1"/>
</dbReference>
<evidence type="ECO:0000313" key="4">
    <source>
        <dbReference type="Proteomes" id="UP001148838"/>
    </source>
</evidence>
<gene>
    <name evidence="3" type="ORF">ANN_25866</name>
</gene>
<accession>A0ABQ8S4K1</accession>
<evidence type="ECO:0000256" key="1">
    <source>
        <dbReference type="SAM" id="MobiDB-lite"/>
    </source>
</evidence>
<evidence type="ECO:0000259" key="2">
    <source>
        <dbReference type="Pfam" id="PF00078"/>
    </source>
</evidence>
<dbReference type="PANTHER" id="PTHR47027">
    <property type="entry name" value="REVERSE TRANSCRIPTASE DOMAIN-CONTAINING PROTEIN"/>
    <property type="match status" value="1"/>
</dbReference>
<feature type="region of interest" description="Disordered" evidence="1">
    <location>
        <begin position="24"/>
        <end position="51"/>
    </location>
</feature>
<dbReference type="InterPro" id="IPR043502">
    <property type="entry name" value="DNA/RNA_pol_sf"/>
</dbReference>
<organism evidence="3 4">
    <name type="scientific">Periplaneta americana</name>
    <name type="common">American cockroach</name>
    <name type="synonym">Blatta americana</name>
    <dbReference type="NCBI Taxonomy" id="6978"/>
    <lineage>
        <taxon>Eukaryota</taxon>
        <taxon>Metazoa</taxon>
        <taxon>Ecdysozoa</taxon>
        <taxon>Arthropoda</taxon>
        <taxon>Hexapoda</taxon>
        <taxon>Insecta</taxon>
        <taxon>Pterygota</taxon>
        <taxon>Neoptera</taxon>
        <taxon>Polyneoptera</taxon>
        <taxon>Dictyoptera</taxon>
        <taxon>Blattodea</taxon>
        <taxon>Blattoidea</taxon>
        <taxon>Blattidae</taxon>
        <taxon>Blattinae</taxon>
        <taxon>Periplaneta</taxon>
    </lineage>
</organism>
<comment type="caution">
    <text evidence="3">The sequence shown here is derived from an EMBL/GenBank/DDBJ whole genome shotgun (WGS) entry which is preliminary data.</text>
</comment>
<proteinExistence type="predicted"/>
<evidence type="ECO:0000313" key="3">
    <source>
        <dbReference type="EMBL" id="KAJ4428873.1"/>
    </source>
</evidence>
<dbReference type="EMBL" id="JAJSOF020000036">
    <property type="protein sequence ID" value="KAJ4428873.1"/>
    <property type="molecule type" value="Genomic_DNA"/>
</dbReference>
<reference evidence="3 4" key="1">
    <citation type="journal article" date="2022" name="Allergy">
        <title>Genome assembly and annotation of Periplaneta americana reveal a comprehensive cockroach allergen profile.</title>
        <authorList>
            <person name="Wang L."/>
            <person name="Xiong Q."/>
            <person name="Saelim N."/>
            <person name="Wang L."/>
            <person name="Nong W."/>
            <person name="Wan A.T."/>
            <person name="Shi M."/>
            <person name="Liu X."/>
            <person name="Cao Q."/>
            <person name="Hui J.H.L."/>
            <person name="Sookrung N."/>
            <person name="Leung T.F."/>
            <person name="Tungtrongchitr A."/>
            <person name="Tsui S.K.W."/>
        </authorList>
    </citation>
    <scope>NUCLEOTIDE SEQUENCE [LARGE SCALE GENOMIC DNA]</scope>
    <source>
        <strain evidence="3">PWHHKU_190912</strain>
    </source>
</reference>
<dbReference type="Pfam" id="PF00078">
    <property type="entry name" value="RVT_1"/>
    <property type="match status" value="1"/>
</dbReference>
<sequence>MSGGPPAWGLGEWLTTHHCKNQLVMNPSNKPRNRTDSLARPQQRNKDNREGLELNGLHQLLVYADDVNMLGENPQTIRENTGILRQASKEIGLEVNPEKTKYMIMSRDENIVRNGNIKIGNLSFEEVEKLKYLGATVTNINDTREEIKHRINMGNACYYSVEKLLSSSLLSKYLKVRIYKTVILPVVLYGCETWTITLREDHRLRVFENKVLRKIFGAKRGEVTGEWRKLHNTELHALYSSPDIIRNIKSRRLRWALHVAYDDDDDYDDDDYDDDDETIHDTVKYTEQVFLEQ</sequence>